<sequence length="373" mass="41404">MNLLVKPALSGLLNPISHQCHHAWDIVSTIKHFYNMHSISSERFSNTPSMARDFVPGFSFMTRTLHQSQQLSSMPLPTTSSAPTSFLYTDVPPVVMSPKPCRVVVIGWMGSRARYLRKYTGLWERTGEHAVISIRPTVAQTLLRFKGVVQAGADIDKVARLHIENGNMPTFYHIFSTGGFIHAGTMWRWMDEVEDVMLRRDLLEDVAGIIIDSGPAKVTPQLAARAVVSAFSSIPAEQWASAGSASSASSLPASSSSSPTSSPSSSALVLQPMEALFRFWLATKGPRLREEEVLDAWFHRAPTCPQLYLYSDADPLANPKEIEEYMSTQESRGVDVSKFIFSGSGHCQHYKQYPHEYAFQVSQFVNQCLAAGW</sequence>
<evidence type="ECO:0000256" key="5">
    <source>
        <dbReference type="ARBA" id="ARBA00023242"/>
    </source>
</evidence>
<evidence type="ECO:0000313" key="7">
    <source>
        <dbReference type="EMBL" id="GAX74447.1"/>
    </source>
</evidence>
<dbReference type="OrthoDB" id="77878at2759"/>
<dbReference type="SUPFAM" id="SSF53474">
    <property type="entry name" value="alpha/beta-Hydrolases"/>
    <property type="match status" value="1"/>
</dbReference>
<dbReference type="GO" id="GO:0005640">
    <property type="term" value="C:nuclear outer membrane"/>
    <property type="evidence" value="ECO:0007669"/>
    <property type="project" value="UniProtKB-SubCell"/>
</dbReference>
<keyword evidence="5" id="KW-0539">Nucleus</keyword>
<keyword evidence="3" id="KW-1133">Transmembrane helix</keyword>
<dbReference type="EMBL" id="BEGY01000007">
    <property type="protein sequence ID" value="GAX74447.1"/>
    <property type="molecule type" value="Genomic_DNA"/>
</dbReference>
<comment type="subcellular location">
    <subcellularLocation>
        <location evidence="6">Nucleus outer membrane</location>
        <topology evidence="6">Single-pass membrane protein</topology>
    </subcellularLocation>
</comment>
<dbReference type="Pfam" id="PF05705">
    <property type="entry name" value="DUF829"/>
    <property type="match status" value="1"/>
</dbReference>
<evidence type="ECO:0000256" key="4">
    <source>
        <dbReference type="ARBA" id="ARBA00023136"/>
    </source>
</evidence>
<name>A0A250WUE2_9CHLO</name>
<evidence type="ECO:0000256" key="6">
    <source>
        <dbReference type="ARBA" id="ARBA00034303"/>
    </source>
</evidence>
<evidence type="ECO:0000256" key="3">
    <source>
        <dbReference type="ARBA" id="ARBA00022989"/>
    </source>
</evidence>
<dbReference type="PANTHER" id="PTHR12265:SF30">
    <property type="entry name" value="TRANSMEMBRANE PROTEIN 53"/>
    <property type="match status" value="1"/>
</dbReference>
<comment type="caution">
    <text evidence="7">The sequence shown here is derived from an EMBL/GenBank/DDBJ whole genome shotgun (WGS) entry which is preliminary data.</text>
</comment>
<keyword evidence="4" id="KW-0472">Membrane</keyword>
<dbReference type="PANTHER" id="PTHR12265">
    <property type="entry name" value="TRANSMEMBRANE PROTEIN 53"/>
    <property type="match status" value="1"/>
</dbReference>
<gene>
    <name evidence="7" type="ORF">CEUSTIGMA_g1896.t1</name>
</gene>
<keyword evidence="2" id="KW-0812">Transmembrane</keyword>
<reference evidence="7 8" key="1">
    <citation type="submission" date="2017-08" db="EMBL/GenBank/DDBJ databases">
        <title>Acidophilic green algal genome provides insights into adaptation to an acidic environment.</title>
        <authorList>
            <person name="Hirooka S."/>
            <person name="Hirose Y."/>
            <person name="Kanesaki Y."/>
            <person name="Higuchi S."/>
            <person name="Fujiwara T."/>
            <person name="Onuma R."/>
            <person name="Era A."/>
            <person name="Ohbayashi R."/>
            <person name="Uzuka A."/>
            <person name="Nozaki H."/>
            <person name="Yoshikawa H."/>
            <person name="Miyagishima S.Y."/>
        </authorList>
    </citation>
    <scope>NUCLEOTIDE SEQUENCE [LARGE SCALE GENOMIC DNA]</scope>
    <source>
        <strain evidence="7 8">NIES-2499</strain>
    </source>
</reference>
<evidence type="ECO:0000313" key="8">
    <source>
        <dbReference type="Proteomes" id="UP000232323"/>
    </source>
</evidence>
<dbReference type="InterPro" id="IPR029058">
    <property type="entry name" value="AB_hydrolase_fold"/>
</dbReference>
<comment type="similarity">
    <text evidence="1">Belongs to the TMEM53 family.</text>
</comment>
<dbReference type="AlphaFoldDB" id="A0A250WUE2"/>
<accession>A0A250WUE2</accession>
<proteinExistence type="inferred from homology"/>
<evidence type="ECO:0000256" key="1">
    <source>
        <dbReference type="ARBA" id="ARBA00007387"/>
    </source>
</evidence>
<dbReference type="Gene3D" id="3.40.50.1820">
    <property type="entry name" value="alpha/beta hydrolase"/>
    <property type="match status" value="1"/>
</dbReference>
<dbReference type="InterPro" id="IPR008547">
    <property type="entry name" value="DUF829_TMEM53"/>
</dbReference>
<dbReference type="Proteomes" id="UP000232323">
    <property type="component" value="Unassembled WGS sequence"/>
</dbReference>
<protein>
    <submittedName>
        <fullName evidence="7">Uncharacterized protein</fullName>
    </submittedName>
</protein>
<evidence type="ECO:0000256" key="2">
    <source>
        <dbReference type="ARBA" id="ARBA00022692"/>
    </source>
</evidence>
<organism evidence="7 8">
    <name type="scientific">Chlamydomonas eustigma</name>
    <dbReference type="NCBI Taxonomy" id="1157962"/>
    <lineage>
        <taxon>Eukaryota</taxon>
        <taxon>Viridiplantae</taxon>
        <taxon>Chlorophyta</taxon>
        <taxon>core chlorophytes</taxon>
        <taxon>Chlorophyceae</taxon>
        <taxon>CS clade</taxon>
        <taxon>Chlamydomonadales</taxon>
        <taxon>Chlamydomonadaceae</taxon>
        <taxon>Chlamydomonas</taxon>
    </lineage>
</organism>
<keyword evidence="8" id="KW-1185">Reference proteome</keyword>